<evidence type="ECO:0008006" key="6">
    <source>
        <dbReference type="Google" id="ProtNLM"/>
    </source>
</evidence>
<name>A0A176WQU7_MARPO</name>
<dbReference type="GO" id="GO:0070475">
    <property type="term" value="P:rRNA base methylation"/>
    <property type="evidence" value="ECO:0007669"/>
    <property type="project" value="TreeGrafter"/>
</dbReference>
<dbReference type="GO" id="GO:0008168">
    <property type="term" value="F:methyltransferase activity"/>
    <property type="evidence" value="ECO:0007669"/>
    <property type="project" value="UniProtKB-KW"/>
</dbReference>
<sequence>MGRNLSRKRNVHNEDASRPGKAKRRAMHPSNKYAENPPDFSHLASLYPSFSEFVAYGPNKKPRIDWTDFNATRELTRVLLDHDFGIKWWVPDGQLCPTVPNRANYIHWIDDLLSLCPAPWHSEKDSQNSKIRGVDIGTGANCIYPLLGAALHGWHFVGTDITPVALHWARTNVEQNPQYGEHIEIRNASIHEEGIDLSNDKTTRDKSVITVDACTKLEREAANEVNEKIQPSNVSHGLETVPDNGTIESSLPSMSLDGCDAQKTEPSLAEVLDQNQISLPTDNTVQNAGVIGPSPRPEDIHDVPQLAPVLCGVLKDGERFDFCMCNPPFFETIEEAGLNPRTACGGTSHEMVCSGGELAFITQIIEDSVQLGTRIQWGIAWSFAPVQQNVVLPRRISGSNKVSFMLEGINRQVSATDVLQELSKQLQAYGATNAVNIQSFSLSGELPIHLEEQQGRFDVPSATKLEDEVNDTNKSRRIPFQASVLQQVPGTLVIKASLMKGEGPSGIFSSLFDRVEAGLKEHFVKIARR</sequence>
<dbReference type="Proteomes" id="UP000077202">
    <property type="component" value="Unassembled WGS sequence"/>
</dbReference>
<feature type="compositionally biased region" description="Basic residues" evidence="3">
    <location>
        <begin position="1"/>
        <end position="10"/>
    </location>
</feature>
<dbReference type="Gene3D" id="3.40.50.150">
    <property type="entry name" value="Vaccinia Virus protein VP39"/>
    <property type="match status" value="2"/>
</dbReference>
<keyword evidence="2" id="KW-0808">Transferase</keyword>
<dbReference type="GO" id="GO:0005634">
    <property type="term" value="C:nucleus"/>
    <property type="evidence" value="ECO:0007669"/>
    <property type="project" value="TreeGrafter"/>
</dbReference>
<evidence type="ECO:0000256" key="1">
    <source>
        <dbReference type="ARBA" id="ARBA00022603"/>
    </source>
</evidence>
<comment type="caution">
    <text evidence="4">The sequence shown here is derived from an EMBL/GenBank/DDBJ whole genome shotgun (WGS) entry which is preliminary data.</text>
</comment>
<organism evidence="4 5">
    <name type="scientific">Marchantia polymorpha subsp. ruderalis</name>
    <dbReference type="NCBI Taxonomy" id="1480154"/>
    <lineage>
        <taxon>Eukaryota</taxon>
        <taxon>Viridiplantae</taxon>
        <taxon>Streptophyta</taxon>
        <taxon>Embryophyta</taxon>
        <taxon>Marchantiophyta</taxon>
        <taxon>Marchantiopsida</taxon>
        <taxon>Marchantiidae</taxon>
        <taxon>Marchantiales</taxon>
        <taxon>Marchantiaceae</taxon>
        <taxon>Marchantia</taxon>
    </lineage>
</organism>
<keyword evidence="1" id="KW-0489">Methyltransferase</keyword>
<feature type="region of interest" description="Disordered" evidence="3">
    <location>
        <begin position="1"/>
        <end position="37"/>
    </location>
</feature>
<dbReference type="Pfam" id="PF05971">
    <property type="entry name" value="Methyltransf_10"/>
    <property type="match status" value="2"/>
</dbReference>
<evidence type="ECO:0000313" key="5">
    <source>
        <dbReference type="Proteomes" id="UP000077202"/>
    </source>
</evidence>
<dbReference type="InterPro" id="IPR029063">
    <property type="entry name" value="SAM-dependent_MTases_sf"/>
</dbReference>
<evidence type="ECO:0000256" key="2">
    <source>
        <dbReference type="ARBA" id="ARBA00022679"/>
    </source>
</evidence>
<proteinExistence type="predicted"/>
<dbReference type="EMBL" id="LVLJ01000170">
    <property type="protein sequence ID" value="OAE35487.1"/>
    <property type="molecule type" value="Genomic_DNA"/>
</dbReference>
<protein>
    <recommendedName>
        <fullName evidence="6">U6 small nuclear RNA (adenine-(43)-N(6))-methyltransferase</fullName>
    </recommendedName>
</protein>
<reference evidence="4" key="1">
    <citation type="submission" date="2016-03" db="EMBL/GenBank/DDBJ databases">
        <title>Mechanisms controlling the formation of the plant cell surface in tip-growing cells are functionally conserved among land plants.</title>
        <authorList>
            <person name="Honkanen S."/>
            <person name="Jones V.A."/>
            <person name="Morieri G."/>
            <person name="Champion C."/>
            <person name="Hetherington A.J."/>
            <person name="Kelly S."/>
            <person name="Saint-Marcoux D."/>
            <person name="Proust H."/>
            <person name="Prescott H."/>
            <person name="Dolan L."/>
        </authorList>
    </citation>
    <scope>NUCLEOTIDE SEQUENCE [LARGE SCALE GENOMIC DNA]</scope>
    <source>
        <tissue evidence="4">Whole gametophyte</tissue>
    </source>
</reference>
<dbReference type="PANTHER" id="PTHR13393:SF0">
    <property type="entry name" value="RNA N6-ADENOSINE-METHYLTRANSFERASE METTL16"/>
    <property type="match status" value="1"/>
</dbReference>
<evidence type="ECO:0000313" key="4">
    <source>
        <dbReference type="EMBL" id="OAE35487.1"/>
    </source>
</evidence>
<keyword evidence="5" id="KW-1185">Reference proteome</keyword>
<gene>
    <name evidence="4" type="ORF">AXG93_2189s1210</name>
</gene>
<dbReference type="SUPFAM" id="SSF53335">
    <property type="entry name" value="S-adenosyl-L-methionine-dependent methyltransferases"/>
    <property type="match status" value="1"/>
</dbReference>
<dbReference type="PANTHER" id="PTHR13393">
    <property type="entry name" value="SAM-DEPENDENT METHYLTRANSFERASE"/>
    <property type="match status" value="1"/>
</dbReference>
<dbReference type="InterPro" id="IPR010286">
    <property type="entry name" value="METTL16/RlmF"/>
</dbReference>
<evidence type="ECO:0000256" key="3">
    <source>
        <dbReference type="SAM" id="MobiDB-lite"/>
    </source>
</evidence>
<dbReference type="AlphaFoldDB" id="A0A176WQU7"/>
<accession>A0A176WQU7</accession>